<dbReference type="EMBL" id="MU827309">
    <property type="protein sequence ID" value="KAJ7360522.1"/>
    <property type="molecule type" value="Genomic_DNA"/>
</dbReference>
<keyword evidence="4" id="KW-0689">Ribosomal protein</keyword>
<evidence type="ECO:0000256" key="7">
    <source>
        <dbReference type="ARBA" id="ARBA00035181"/>
    </source>
</evidence>
<comment type="similarity">
    <text evidence="2">Belongs to the mitochondrion-specific ribosomal protein mL52 family.</text>
</comment>
<evidence type="ECO:0000256" key="1">
    <source>
        <dbReference type="ARBA" id="ARBA00004173"/>
    </source>
</evidence>
<protein>
    <recommendedName>
        <fullName evidence="7">Large ribosomal subunit protein mL52</fullName>
    </recommendedName>
    <alternativeName>
        <fullName evidence="8">39S ribosomal protein L52, mitochondrial</fullName>
    </alternativeName>
</protein>
<comment type="caution">
    <text evidence="10">The sequence shown here is derived from an EMBL/GenBank/DDBJ whole genome shotgun (WGS) entry which is preliminary data.</text>
</comment>
<keyword evidence="3" id="KW-0809">Transit peptide</keyword>
<evidence type="ECO:0000256" key="8">
    <source>
        <dbReference type="ARBA" id="ARBA00035425"/>
    </source>
</evidence>
<dbReference type="Pfam" id="PF18699">
    <property type="entry name" value="MRPL52"/>
    <property type="match status" value="1"/>
</dbReference>
<comment type="subcellular location">
    <subcellularLocation>
        <location evidence="1">Mitochondrion</location>
    </subcellularLocation>
</comment>
<keyword evidence="5" id="KW-0496">Mitochondrion</keyword>
<evidence type="ECO:0000256" key="4">
    <source>
        <dbReference type="ARBA" id="ARBA00022980"/>
    </source>
</evidence>
<dbReference type="GO" id="GO:0003735">
    <property type="term" value="F:structural constituent of ribosome"/>
    <property type="evidence" value="ECO:0007669"/>
    <property type="project" value="InterPro"/>
</dbReference>
<feature type="region of interest" description="Disordered" evidence="9">
    <location>
        <begin position="35"/>
        <end position="75"/>
    </location>
</feature>
<evidence type="ECO:0000313" key="10">
    <source>
        <dbReference type="EMBL" id="KAJ7360522.1"/>
    </source>
</evidence>
<dbReference type="OrthoDB" id="10249237at2759"/>
<evidence type="ECO:0000256" key="5">
    <source>
        <dbReference type="ARBA" id="ARBA00023128"/>
    </source>
</evidence>
<evidence type="ECO:0000256" key="6">
    <source>
        <dbReference type="ARBA" id="ARBA00023274"/>
    </source>
</evidence>
<evidence type="ECO:0000256" key="9">
    <source>
        <dbReference type="SAM" id="MobiDB-lite"/>
    </source>
</evidence>
<dbReference type="GO" id="GO:0005762">
    <property type="term" value="C:mitochondrial large ribosomal subunit"/>
    <property type="evidence" value="ECO:0007669"/>
    <property type="project" value="InterPro"/>
</dbReference>
<dbReference type="GO" id="GO:0032543">
    <property type="term" value="P:mitochondrial translation"/>
    <property type="evidence" value="ECO:0007669"/>
    <property type="project" value="InterPro"/>
</dbReference>
<gene>
    <name evidence="10" type="primary">MRPL52</name>
    <name evidence="10" type="ORF">OS493_015624</name>
</gene>
<dbReference type="PANTHER" id="PTHR34090:SF1">
    <property type="entry name" value="LARGE RIBOSOMAL SUBUNIT PROTEIN ML52"/>
    <property type="match status" value="1"/>
</dbReference>
<keyword evidence="6" id="KW-0687">Ribonucleoprotein</keyword>
<dbReference type="Proteomes" id="UP001163046">
    <property type="component" value="Unassembled WGS sequence"/>
</dbReference>
<name>A0A9W9YP45_9CNID</name>
<feature type="compositionally biased region" description="Basic and acidic residues" evidence="9">
    <location>
        <begin position="35"/>
        <end position="49"/>
    </location>
</feature>
<evidence type="ECO:0000256" key="3">
    <source>
        <dbReference type="ARBA" id="ARBA00022946"/>
    </source>
</evidence>
<sequence length="131" mass="15056">MASSRLFRVFSVLTRPVTISVNCARKLEYCTSSSCRDRKYGSGRGEARDGIAYGPLTDLPDWSYADGSPAPETRKRRVRRYKKMDVAHRIYTYLNEVDRAALAKDEEGNVLDPTMLPTNQVQRKRRFMMLT</sequence>
<keyword evidence="11" id="KW-1185">Reference proteome</keyword>
<dbReference type="AlphaFoldDB" id="A0A9W9YP45"/>
<dbReference type="InterPro" id="IPR034596">
    <property type="entry name" value="Ribosomal_mL52"/>
</dbReference>
<organism evidence="10 11">
    <name type="scientific">Desmophyllum pertusum</name>
    <dbReference type="NCBI Taxonomy" id="174260"/>
    <lineage>
        <taxon>Eukaryota</taxon>
        <taxon>Metazoa</taxon>
        <taxon>Cnidaria</taxon>
        <taxon>Anthozoa</taxon>
        <taxon>Hexacorallia</taxon>
        <taxon>Scleractinia</taxon>
        <taxon>Caryophylliina</taxon>
        <taxon>Caryophylliidae</taxon>
        <taxon>Desmophyllum</taxon>
    </lineage>
</organism>
<reference evidence="10" key="1">
    <citation type="submission" date="2023-01" db="EMBL/GenBank/DDBJ databases">
        <title>Genome assembly of the deep-sea coral Lophelia pertusa.</title>
        <authorList>
            <person name="Herrera S."/>
            <person name="Cordes E."/>
        </authorList>
    </citation>
    <scope>NUCLEOTIDE SEQUENCE</scope>
    <source>
        <strain evidence="10">USNM1676648</strain>
        <tissue evidence="10">Polyp</tissue>
    </source>
</reference>
<accession>A0A9W9YP45</accession>
<evidence type="ECO:0000256" key="2">
    <source>
        <dbReference type="ARBA" id="ARBA00007232"/>
    </source>
</evidence>
<proteinExistence type="inferred from homology"/>
<evidence type="ECO:0000313" key="11">
    <source>
        <dbReference type="Proteomes" id="UP001163046"/>
    </source>
</evidence>
<dbReference type="PANTHER" id="PTHR34090">
    <property type="entry name" value="39S RIBOSOMAL PROTEIN L52, MITOCHONDRIAL"/>
    <property type="match status" value="1"/>
</dbReference>